<feature type="transmembrane region" description="Helical" evidence="1">
    <location>
        <begin position="458"/>
        <end position="480"/>
    </location>
</feature>
<accession>A0A7C2P1Q4</accession>
<proteinExistence type="predicted"/>
<evidence type="ECO:0000313" key="2">
    <source>
        <dbReference type="EMBL" id="HEN15992.1"/>
    </source>
</evidence>
<evidence type="ECO:0008006" key="3">
    <source>
        <dbReference type="Google" id="ProtNLM"/>
    </source>
</evidence>
<feature type="transmembrane region" description="Helical" evidence="1">
    <location>
        <begin position="127"/>
        <end position="145"/>
    </location>
</feature>
<keyword evidence="1" id="KW-1133">Transmembrane helix</keyword>
<comment type="caution">
    <text evidence="2">The sequence shown here is derived from an EMBL/GenBank/DDBJ whole genome shotgun (WGS) entry which is preliminary data.</text>
</comment>
<organism evidence="2">
    <name type="scientific">Schlesneria paludicola</name>
    <dbReference type="NCBI Taxonomy" id="360056"/>
    <lineage>
        <taxon>Bacteria</taxon>
        <taxon>Pseudomonadati</taxon>
        <taxon>Planctomycetota</taxon>
        <taxon>Planctomycetia</taxon>
        <taxon>Planctomycetales</taxon>
        <taxon>Planctomycetaceae</taxon>
        <taxon>Schlesneria</taxon>
    </lineage>
</organism>
<sequence length="798" mass="88744">MTRDWRSFLPFLPLALLFALLYGPVLCAPSGHAPATHDADFYLYYFPMTQVAFGMWRDGGFPLWNPYIYAGMPMLPSMEIGLLYPPNWLHLILPTERAFCLLYVLHIALAGSGMWLYVRGRGRSNEAAIVSAIAYTFAAPTILHFDMGLTSVVYSSAWVPLIFALIDHCLRRRTFLAMSLLSLSLACQFLAGFPMFTLLLALAIPAYLLCFGVQWSAPFGRNTLALLLLFGSAAVIALGLVTPQLLPTWQHLLLAHRTELGYEQATHCSFPAVNLLTFAVPDALGNDRRCPYWGEVDLFDANVYCGVTTLLLAGLALVQWRRREVLFWSAFTLLLVAFSLGKDSVFYDLCFLFLPVVDWFRGISRLMIFVNFALAVLAGIGLEDSLSVSRRRGLVRYGIVVGALALLGFALTASWLTLTEPPVWWQNFFDWVRRPGREVFTQFNGEARQTVLHAGFAMMARSLSISLTTTAAGCFLVLVAKRRRFAATMLVGVLAGELYAFDSRYVILMDTAEWGSLARAVREALPPETQPYRVAAFSHAPPVPANRFLYARIEDVGGHENFVIERYSLFLYKWSGIMPKWQTYLAVPDDHQLYDVLNVKYYLRPRGQWHRADDSLVRPDVFRWKGTAFDLFRNESVLPRALLVHRVQAVGGVESAAQCVPQLFEQGVGEATCLEGKIGELPAIGQEDEARESVAIDSYSPGRIVASVRCVAPAVLLFLENFDPGWQATIDGRPTDVLPANVFMTALEVPAGDHEVVLAYRPRSFVVGGMLAGLSGVVLLAGWVFAAWRRPRSVAGAS</sequence>
<reference evidence="2" key="1">
    <citation type="journal article" date="2020" name="mSystems">
        <title>Genome- and Community-Level Interaction Insights into Carbon Utilization and Element Cycling Functions of Hydrothermarchaeota in Hydrothermal Sediment.</title>
        <authorList>
            <person name="Zhou Z."/>
            <person name="Liu Y."/>
            <person name="Xu W."/>
            <person name="Pan J."/>
            <person name="Luo Z.H."/>
            <person name="Li M."/>
        </authorList>
    </citation>
    <scope>NUCLEOTIDE SEQUENCE [LARGE SCALE GENOMIC DNA]</scope>
    <source>
        <strain evidence="2">SpSt-339</strain>
    </source>
</reference>
<keyword evidence="1" id="KW-0472">Membrane</keyword>
<dbReference type="PANTHER" id="PTHR38454">
    <property type="entry name" value="INTEGRAL MEMBRANE PROTEIN-RELATED"/>
    <property type="match status" value="1"/>
</dbReference>
<dbReference type="Pfam" id="PF09586">
    <property type="entry name" value="YfhO"/>
    <property type="match status" value="1"/>
</dbReference>
<feature type="transmembrane region" description="Helical" evidence="1">
    <location>
        <begin position="362"/>
        <end position="382"/>
    </location>
</feature>
<feature type="transmembrane region" description="Helical" evidence="1">
    <location>
        <begin position="98"/>
        <end position="118"/>
    </location>
</feature>
<dbReference type="AlphaFoldDB" id="A0A7C2P1Q4"/>
<feature type="transmembrane region" description="Helical" evidence="1">
    <location>
        <begin position="224"/>
        <end position="246"/>
    </location>
</feature>
<feature type="transmembrane region" description="Helical" evidence="1">
    <location>
        <begin position="765"/>
        <end position="788"/>
    </location>
</feature>
<evidence type="ECO:0000256" key="1">
    <source>
        <dbReference type="SAM" id="Phobius"/>
    </source>
</evidence>
<dbReference type="PANTHER" id="PTHR38454:SF1">
    <property type="entry name" value="INTEGRAL MEMBRANE PROTEIN"/>
    <property type="match status" value="1"/>
</dbReference>
<gene>
    <name evidence="2" type="ORF">ENQ76_11060</name>
</gene>
<dbReference type="InterPro" id="IPR018580">
    <property type="entry name" value="Uncharacterised_YfhO"/>
</dbReference>
<name>A0A7C2P1Q4_9PLAN</name>
<feature type="transmembrane region" description="Helical" evidence="1">
    <location>
        <begin position="199"/>
        <end position="217"/>
    </location>
</feature>
<feature type="transmembrane region" description="Helical" evidence="1">
    <location>
        <begin position="325"/>
        <end position="342"/>
    </location>
</feature>
<protein>
    <recommendedName>
        <fullName evidence="3">YfhO family protein</fullName>
    </recommendedName>
</protein>
<feature type="transmembrane region" description="Helical" evidence="1">
    <location>
        <begin position="394"/>
        <end position="418"/>
    </location>
</feature>
<dbReference type="EMBL" id="DSOK01000307">
    <property type="protein sequence ID" value="HEN15992.1"/>
    <property type="molecule type" value="Genomic_DNA"/>
</dbReference>
<feature type="transmembrane region" description="Helical" evidence="1">
    <location>
        <begin position="301"/>
        <end position="318"/>
    </location>
</feature>
<keyword evidence="1" id="KW-0812">Transmembrane</keyword>